<evidence type="ECO:0000259" key="3">
    <source>
        <dbReference type="Pfam" id="PF21666"/>
    </source>
</evidence>
<comment type="caution">
    <text evidence="4">The sequence shown here is derived from an EMBL/GenBank/DDBJ whole genome shotgun (WGS) entry which is preliminary data.</text>
</comment>
<name>A0A436ZWN9_ARTFL</name>
<organism evidence="4 5">
    <name type="scientific">Arthrobotrys flagrans</name>
    <name type="common">Nematode-trapping fungus</name>
    <name type="synonym">Trichothecium flagrans</name>
    <dbReference type="NCBI Taxonomy" id="97331"/>
    <lineage>
        <taxon>Eukaryota</taxon>
        <taxon>Fungi</taxon>
        <taxon>Dikarya</taxon>
        <taxon>Ascomycota</taxon>
        <taxon>Pezizomycotina</taxon>
        <taxon>Orbiliomycetes</taxon>
        <taxon>Orbiliales</taxon>
        <taxon>Orbiliaceae</taxon>
        <taxon>Arthrobotrys</taxon>
    </lineage>
</organism>
<dbReference type="PANTHER" id="PTHR33119:SF1">
    <property type="entry name" value="FE2OG DIOXYGENASE DOMAIN-CONTAINING PROTEIN"/>
    <property type="match status" value="1"/>
</dbReference>
<dbReference type="AlphaFoldDB" id="A0A436ZWN9"/>
<feature type="compositionally biased region" description="Basic and acidic residues" evidence="1">
    <location>
        <begin position="408"/>
        <end position="417"/>
    </location>
</feature>
<feature type="domain" description="DUF4246" evidence="2">
    <location>
        <begin position="78"/>
        <end position="600"/>
    </location>
</feature>
<reference evidence="4 5" key="1">
    <citation type="submission" date="2019-01" db="EMBL/GenBank/DDBJ databases">
        <title>Intercellular communication is required for trap formation in the nematode-trapping fungus Duddingtonia flagrans.</title>
        <authorList>
            <person name="Youssar L."/>
            <person name="Wernet V."/>
            <person name="Hensel N."/>
            <person name="Hildebrandt H.-G."/>
            <person name="Fischer R."/>
        </authorList>
    </citation>
    <scope>NUCLEOTIDE SEQUENCE [LARGE SCALE GENOMIC DNA]</scope>
    <source>
        <strain evidence="4 5">CBS H-5679</strain>
    </source>
</reference>
<evidence type="ECO:0000313" key="5">
    <source>
        <dbReference type="Proteomes" id="UP000283090"/>
    </source>
</evidence>
<dbReference type="STRING" id="97331.A0A436ZWN9"/>
<feature type="compositionally biased region" description="Acidic residues" evidence="1">
    <location>
        <begin position="187"/>
        <end position="211"/>
    </location>
</feature>
<dbReference type="InterPro" id="IPR049192">
    <property type="entry name" value="DUF4246_C"/>
</dbReference>
<feature type="compositionally biased region" description="Basic and acidic residues" evidence="1">
    <location>
        <begin position="376"/>
        <end position="390"/>
    </location>
</feature>
<dbReference type="Pfam" id="PF14033">
    <property type="entry name" value="DUF4246"/>
    <property type="match status" value="1"/>
</dbReference>
<evidence type="ECO:0000259" key="2">
    <source>
        <dbReference type="Pfam" id="PF14033"/>
    </source>
</evidence>
<sequence>MSSIRYPHPLSTSPVTALSYHDQCLRRFSAAIRNKPNWTTKVTNRSLMTKWIREAAIQDIQGFCDDDYLVPIWDTGSIEFVTKELVEAYKEYVEKLREGGSCLEPDFDCVWRADGVVGEGVRGELVDAVATLENVPEEQKDWHPGSNGQVLDLVHPSLWPIIYGKTVSNTNGKPINFLEEANIPGGIEEDEDEDSDGYDDYNEDSDEDEDAAGERGDEYWQRRYRREQKLLKAKSLNGWSTKFCWLPSLFEVSPDGQSTKIRSYINNLSTPEQKQQFYPILEKIFTKFVPMFNHLLADLAGGRHNTYRTHDPNEFCWEGRECHVTPIPISTFKRKWEKFLGQYERGEELSATGFMAYHRQVKSYSWGRKNQDDEDSGWRSDEDSVYHDRYEDGEDGSNIDGGDNTNESVDKQEKDSDPYDYAEAEIWDVGNVVFDRKWSPPNITDEIKLEGKAAKVIVKLANIILTPENPTYHGGSWHVEAMKNERIIATGIYYYAQDNITDSTLSFRRTARVDQRPQWGSSYWSRLHGMGLDYGVQEIGQIQTKENRAIVFPNIYQHCVSSFRLQDPTKSGYRKTLVFFLCDPNHNMPTTEIVMPQQPEQRIDLEKALREGPLGKLPEEIFHGIVGELPPLITLDEARGYRAELMEERSSFTEDSPKVRGRYYNLCEH</sequence>
<dbReference type="Pfam" id="PF21666">
    <property type="entry name" value="DUF4246_N"/>
    <property type="match status" value="1"/>
</dbReference>
<protein>
    <submittedName>
        <fullName evidence="4">Uncharacterized protein</fullName>
    </submittedName>
</protein>
<evidence type="ECO:0000313" key="4">
    <source>
        <dbReference type="EMBL" id="RVD83397.1"/>
    </source>
</evidence>
<dbReference type="EMBL" id="SAEB01000009">
    <property type="protein sequence ID" value="RVD83397.1"/>
    <property type="molecule type" value="Genomic_DNA"/>
</dbReference>
<keyword evidence="5" id="KW-1185">Reference proteome</keyword>
<dbReference type="PANTHER" id="PTHR33119">
    <property type="entry name" value="IFI3P"/>
    <property type="match status" value="1"/>
</dbReference>
<feature type="domain" description="DUF4246" evidence="3">
    <location>
        <begin position="5"/>
        <end position="54"/>
    </location>
</feature>
<feature type="region of interest" description="Disordered" evidence="1">
    <location>
        <begin position="184"/>
        <end position="216"/>
    </location>
</feature>
<gene>
    <name evidence="4" type="ORF">DFL_007784</name>
</gene>
<accession>A0A436ZWN9</accession>
<evidence type="ECO:0000256" key="1">
    <source>
        <dbReference type="SAM" id="MobiDB-lite"/>
    </source>
</evidence>
<dbReference type="InterPro" id="IPR049207">
    <property type="entry name" value="DUF4246_N"/>
</dbReference>
<dbReference type="OrthoDB" id="415532at2759"/>
<dbReference type="Proteomes" id="UP000283090">
    <property type="component" value="Unassembled WGS sequence"/>
</dbReference>
<proteinExistence type="predicted"/>
<dbReference type="RefSeq" id="XP_067488941.1">
    <property type="nucleotide sequence ID" value="XM_067637422.1"/>
</dbReference>
<feature type="region of interest" description="Disordered" evidence="1">
    <location>
        <begin position="366"/>
        <end position="417"/>
    </location>
</feature>
<dbReference type="InterPro" id="IPR025340">
    <property type="entry name" value="DUF4246"/>
</dbReference>
<dbReference type="VEuPathDB" id="FungiDB:DFL_007784"/>
<dbReference type="GeneID" id="93590095"/>